<dbReference type="InterPro" id="IPR039257">
    <property type="entry name" value="BTLA"/>
</dbReference>
<feature type="region of interest" description="Disordered" evidence="1">
    <location>
        <begin position="183"/>
        <end position="208"/>
    </location>
</feature>
<dbReference type="AlphaFoldDB" id="G3TGP8"/>
<organism evidence="4 5">
    <name type="scientific">Loxodonta africana</name>
    <name type="common">African elephant</name>
    <dbReference type="NCBI Taxonomy" id="9785"/>
    <lineage>
        <taxon>Eukaryota</taxon>
        <taxon>Metazoa</taxon>
        <taxon>Chordata</taxon>
        <taxon>Craniata</taxon>
        <taxon>Vertebrata</taxon>
        <taxon>Euteleostomi</taxon>
        <taxon>Mammalia</taxon>
        <taxon>Eutheria</taxon>
        <taxon>Afrotheria</taxon>
        <taxon>Proboscidea</taxon>
        <taxon>Elephantidae</taxon>
        <taxon>Loxodonta</taxon>
    </lineage>
</organism>
<evidence type="ECO:0000256" key="2">
    <source>
        <dbReference type="SAM" id="Phobius"/>
    </source>
</evidence>
<dbReference type="OMA" id="NVTWCKF"/>
<evidence type="ECO:0000259" key="3">
    <source>
        <dbReference type="PROSITE" id="PS50835"/>
    </source>
</evidence>
<gene>
    <name evidence="4" type="primary">BTLA</name>
</gene>
<dbReference type="FunCoup" id="G3TGP8">
    <property type="interactions" value="147"/>
</dbReference>
<name>G3TGP8_LOXAF</name>
<proteinExistence type="predicted"/>
<dbReference type="GO" id="GO:0038023">
    <property type="term" value="F:signaling receptor activity"/>
    <property type="evidence" value="ECO:0007669"/>
    <property type="project" value="Ensembl"/>
</dbReference>
<protein>
    <submittedName>
        <fullName evidence="4">B and T lymphocyte associated</fullName>
    </submittedName>
</protein>
<reference evidence="4" key="2">
    <citation type="submission" date="2025-08" db="UniProtKB">
        <authorList>
            <consortium name="Ensembl"/>
        </authorList>
    </citation>
    <scope>IDENTIFICATION</scope>
    <source>
        <strain evidence="4">Isolate ISIS603380</strain>
    </source>
</reference>
<dbReference type="HOGENOM" id="CLU_085244_0_0_1"/>
<dbReference type="InterPro" id="IPR007110">
    <property type="entry name" value="Ig-like_dom"/>
</dbReference>
<dbReference type="PROSITE" id="PS50835">
    <property type="entry name" value="IG_LIKE"/>
    <property type="match status" value="1"/>
</dbReference>
<dbReference type="STRING" id="9785.ENSLAFP00000013669"/>
<dbReference type="GeneTree" id="ENSGT00390000017390"/>
<dbReference type="InterPro" id="IPR003599">
    <property type="entry name" value="Ig_sub"/>
</dbReference>
<dbReference type="Ensembl" id="ENSLAFT00000016282.3">
    <property type="protein sequence ID" value="ENSLAFP00000013669.3"/>
    <property type="gene ID" value="ENSLAFG00000016285.3"/>
</dbReference>
<sequence>KSCNEQLYIKRGSIYFVSPGDPFKLECPVTYCANRPNVTWCKFKGIQCLALWDGLRQHTSWEERKNISTFILHFEQVLASDNGSYRCMADTFTSGLITSHSVTISVTARTQNNSEHLLITFANISDATSASGPPSQDETANRKWLLYSLLPLGGLSPLLITCFCLFCCLRKCQEKRKKTSDSTGREINLPFGSEQDEVSTRQNSQTLPTETGIYDNDSWFRAQEGPEVYSNPCLEENKQNIVYASLNYCITGVNPRPARDVKEAPTEYAAICVRS</sequence>
<reference evidence="4" key="3">
    <citation type="submission" date="2025-09" db="UniProtKB">
        <authorList>
            <consortium name="Ensembl"/>
        </authorList>
    </citation>
    <scope>IDENTIFICATION</scope>
    <source>
        <strain evidence="4">Isolate ISIS603380</strain>
    </source>
</reference>
<keyword evidence="5" id="KW-1185">Reference proteome</keyword>
<feature type="transmembrane region" description="Helical" evidence="2">
    <location>
        <begin position="144"/>
        <end position="169"/>
    </location>
</feature>
<dbReference type="SMART" id="SM00409">
    <property type="entry name" value="IG"/>
    <property type="match status" value="1"/>
</dbReference>
<dbReference type="SUPFAM" id="SSF48726">
    <property type="entry name" value="Immunoglobulin"/>
    <property type="match status" value="1"/>
</dbReference>
<dbReference type="Gene3D" id="2.60.40.10">
    <property type="entry name" value="Immunoglobulins"/>
    <property type="match status" value="1"/>
</dbReference>
<dbReference type="GO" id="GO:0042130">
    <property type="term" value="P:negative regulation of T cell proliferation"/>
    <property type="evidence" value="ECO:0007669"/>
    <property type="project" value="Ensembl"/>
</dbReference>
<reference evidence="4 5" key="1">
    <citation type="submission" date="2009-06" db="EMBL/GenBank/DDBJ databases">
        <title>The Genome Sequence of Loxodonta africana (African elephant).</title>
        <authorList>
            <person name="Di Palma F."/>
            <person name="Heiman D."/>
            <person name="Young S."/>
            <person name="Johnson J."/>
            <person name="Lander E.S."/>
            <person name="Lindblad-Toh K."/>
        </authorList>
    </citation>
    <scope>NUCLEOTIDE SEQUENCE [LARGE SCALE GENOMIC DNA]</scope>
    <source>
        <strain evidence="4 5">Isolate ISIS603380</strain>
    </source>
</reference>
<dbReference type="PANTHER" id="PTHR37996">
    <property type="entry name" value="B- AND T-LYMPHOCYTE ATTENUATOR"/>
    <property type="match status" value="1"/>
</dbReference>
<evidence type="ECO:0000313" key="5">
    <source>
        <dbReference type="Proteomes" id="UP000007646"/>
    </source>
</evidence>
<dbReference type="InterPro" id="IPR013783">
    <property type="entry name" value="Ig-like_fold"/>
</dbReference>
<dbReference type="PANTHER" id="PTHR37996:SF1">
    <property type="entry name" value="B- AND T-LYMPHOCYTE ATTENUATOR"/>
    <property type="match status" value="1"/>
</dbReference>
<dbReference type="eggNOG" id="ENOG502S8FS">
    <property type="taxonomic scope" value="Eukaryota"/>
</dbReference>
<feature type="domain" description="Ig-like" evidence="3">
    <location>
        <begin position="5"/>
        <end position="103"/>
    </location>
</feature>
<keyword evidence="2" id="KW-1133">Transmembrane helix</keyword>
<dbReference type="GO" id="GO:0005886">
    <property type="term" value="C:plasma membrane"/>
    <property type="evidence" value="ECO:0007669"/>
    <property type="project" value="InterPro"/>
</dbReference>
<dbReference type="InParanoid" id="G3TGP8"/>
<keyword evidence="2" id="KW-0812">Transmembrane</keyword>
<evidence type="ECO:0000313" key="4">
    <source>
        <dbReference type="Ensembl" id="ENSLAFP00000013669.3"/>
    </source>
</evidence>
<dbReference type="GO" id="GO:0002768">
    <property type="term" value="P:immune response-regulating cell surface receptor signaling pathway"/>
    <property type="evidence" value="ECO:0007669"/>
    <property type="project" value="InterPro"/>
</dbReference>
<accession>G3TGP8</accession>
<dbReference type="Proteomes" id="UP000007646">
    <property type="component" value="Unassembled WGS sequence"/>
</dbReference>
<dbReference type="InterPro" id="IPR036179">
    <property type="entry name" value="Ig-like_dom_sf"/>
</dbReference>
<keyword evidence="2" id="KW-0472">Membrane</keyword>
<evidence type="ECO:0000256" key="1">
    <source>
        <dbReference type="SAM" id="MobiDB-lite"/>
    </source>
</evidence>